<keyword evidence="3" id="KW-1185">Reference proteome</keyword>
<name>A0A1I4FE31_9PROT</name>
<dbReference type="PANTHER" id="PTHR22576">
    <property type="entry name" value="MUCOSA ASSOCIATED LYMPHOID TISSUE LYMPHOMA TRANSLOCATION PROTEIN 1/PARACASPASE"/>
    <property type="match status" value="1"/>
</dbReference>
<dbReference type="PROSITE" id="PS50208">
    <property type="entry name" value="CASPASE_P20"/>
    <property type="match status" value="1"/>
</dbReference>
<dbReference type="Proteomes" id="UP000199473">
    <property type="component" value="Unassembled WGS sequence"/>
</dbReference>
<evidence type="ECO:0000313" key="3">
    <source>
        <dbReference type="Proteomes" id="UP000199473"/>
    </source>
</evidence>
<sequence length="206" mass="23244">MAALFRELGFQHVVVQEDLDQAAMLRALRDFEREAERADWAVVYFAGHGVEINGTNHLIPVDAHLRSDRDVPDEAVPLNRVLARIEGARRLRLVLVDACRDNPFRLRMQRVATRSISRGLAPSDDAQLVAGTMVAFAARAGQLAEDGTGENSAFVHALTRRMREPNVEISLMFRRVRDDVLTATARRQEPFIYASLPGEEIFLRRQ</sequence>
<gene>
    <name evidence="2" type="ORF">SAMN02745775_13017</name>
</gene>
<dbReference type="GO" id="GO:0006508">
    <property type="term" value="P:proteolysis"/>
    <property type="evidence" value="ECO:0007669"/>
    <property type="project" value="InterPro"/>
</dbReference>
<dbReference type="InterPro" id="IPR052039">
    <property type="entry name" value="Caspase-related_regulators"/>
</dbReference>
<accession>A0A1I4FE31</accession>
<dbReference type="STRING" id="1123062.SAMN02745775_13017"/>
<dbReference type="InterPro" id="IPR011600">
    <property type="entry name" value="Pept_C14_caspase"/>
</dbReference>
<feature type="domain" description="Caspase family p20" evidence="1">
    <location>
        <begin position="1"/>
        <end position="103"/>
    </location>
</feature>
<dbReference type="SUPFAM" id="SSF52129">
    <property type="entry name" value="Caspase-like"/>
    <property type="match status" value="1"/>
</dbReference>
<dbReference type="GO" id="GO:0004197">
    <property type="term" value="F:cysteine-type endopeptidase activity"/>
    <property type="evidence" value="ECO:0007669"/>
    <property type="project" value="InterPro"/>
</dbReference>
<dbReference type="Gene3D" id="3.40.50.1460">
    <property type="match status" value="1"/>
</dbReference>
<evidence type="ECO:0000313" key="2">
    <source>
        <dbReference type="EMBL" id="SFL16154.1"/>
    </source>
</evidence>
<dbReference type="Pfam" id="PF00656">
    <property type="entry name" value="Peptidase_C14"/>
    <property type="match status" value="1"/>
</dbReference>
<dbReference type="PANTHER" id="PTHR22576:SF37">
    <property type="entry name" value="MUCOSA-ASSOCIATED LYMPHOID TISSUE LYMPHOMA TRANSLOCATION PROTEIN 1"/>
    <property type="match status" value="1"/>
</dbReference>
<proteinExistence type="predicted"/>
<dbReference type="AlphaFoldDB" id="A0A1I4FE31"/>
<dbReference type="InterPro" id="IPR001309">
    <property type="entry name" value="Pept_C14_p20"/>
</dbReference>
<evidence type="ECO:0000259" key="1">
    <source>
        <dbReference type="PROSITE" id="PS50208"/>
    </source>
</evidence>
<reference evidence="2 3" key="1">
    <citation type="submission" date="2016-10" db="EMBL/GenBank/DDBJ databases">
        <authorList>
            <person name="de Groot N.N."/>
        </authorList>
    </citation>
    <scope>NUCLEOTIDE SEQUENCE [LARGE SCALE GENOMIC DNA]</scope>
    <source>
        <strain evidence="2 3">DSM 19981</strain>
    </source>
</reference>
<organism evidence="2 3">
    <name type="scientific">Falsiroseomonas stagni DSM 19981</name>
    <dbReference type="NCBI Taxonomy" id="1123062"/>
    <lineage>
        <taxon>Bacteria</taxon>
        <taxon>Pseudomonadati</taxon>
        <taxon>Pseudomonadota</taxon>
        <taxon>Alphaproteobacteria</taxon>
        <taxon>Acetobacterales</taxon>
        <taxon>Roseomonadaceae</taxon>
        <taxon>Falsiroseomonas</taxon>
    </lineage>
</organism>
<dbReference type="InterPro" id="IPR029030">
    <property type="entry name" value="Caspase-like_dom_sf"/>
</dbReference>
<protein>
    <submittedName>
        <fullName evidence="2">Caspase domain-containing protein</fullName>
    </submittedName>
</protein>
<dbReference type="EMBL" id="FOSQ01000030">
    <property type="protein sequence ID" value="SFL16154.1"/>
    <property type="molecule type" value="Genomic_DNA"/>
</dbReference>